<dbReference type="RefSeq" id="WP_013449886.1">
    <property type="nucleotide sequence ID" value="NC_014754.1"/>
</dbReference>
<feature type="domain" description="NarX-like N-terminal" evidence="6">
    <location>
        <begin position="28"/>
        <end position="113"/>
    </location>
</feature>
<evidence type="ECO:0000256" key="4">
    <source>
        <dbReference type="ARBA" id="ARBA00023136"/>
    </source>
</evidence>
<dbReference type="HOGENOM" id="CLU_047834_0_0_7"/>
<keyword evidence="4 5" id="KW-0472">Membrane</keyword>
<proteinExistence type="predicted"/>
<dbReference type="GO" id="GO:0016020">
    <property type="term" value="C:membrane"/>
    <property type="evidence" value="ECO:0007669"/>
    <property type="project" value="UniProtKB-SubCell"/>
</dbReference>
<evidence type="ECO:0000256" key="2">
    <source>
        <dbReference type="ARBA" id="ARBA00022692"/>
    </source>
</evidence>
<evidence type="ECO:0000313" key="8">
    <source>
        <dbReference type="Proteomes" id="UP000008721"/>
    </source>
</evidence>
<dbReference type="Pfam" id="PF13675">
    <property type="entry name" value="PilJ"/>
    <property type="match status" value="1"/>
</dbReference>
<reference evidence="7 8" key="1">
    <citation type="journal article" date="2012" name="Stand. Genomic Sci.">
        <title>Complete genome sequence of the sulfur compounds oxidizing chemolithoautotroph Sulfuricurvum kujiense type strain (YK-1(T)).</title>
        <authorList>
            <person name="Han C."/>
            <person name="Kotsyurbenko O."/>
            <person name="Chertkov O."/>
            <person name="Held B."/>
            <person name="Lapidus A."/>
            <person name="Nolan M."/>
            <person name="Lucas S."/>
            <person name="Hammon N."/>
            <person name="Deshpande S."/>
            <person name="Cheng J.F."/>
            <person name="Tapia R."/>
            <person name="Goodwin L.A."/>
            <person name="Pitluck S."/>
            <person name="Liolios K."/>
            <person name="Pagani I."/>
            <person name="Ivanova N."/>
            <person name="Mavromatis K."/>
            <person name="Mikhailova N."/>
            <person name="Pati A."/>
            <person name="Chen A."/>
            <person name="Palaniappan K."/>
            <person name="Land M."/>
            <person name="Hauser L."/>
            <person name="Chang Y.J."/>
            <person name="Jeffries C.D."/>
            <person name="Brambilla E.M."/>
            <person name="Rohde M."/>
            <person name="Spring S."/>
            <person name="Sikorski J."/>
            <person name="Goker M."/>
            <person name="Woyke T."/>
            <person name="Bristow J."/>
            <person name="Eisen J.A."/>
            <person name="Markowitz V."/>
            <person name="Hugenholtz P."/>
            <person name="Kyrpides N.C."/>
            <person name="Klenk H.P."/>
            <person name="Detter J.C."/>
        </authorList>
    </citation>
    <scope>NUCLEOTIDE SEQUENCE [LARGE SCALE GENOMIC DNA]</scope>
    <source>
        <strain evidence="8">ATCC BAA-921 / DSM 16994 / JCM 11577 / YK-1</strain>
    </source>
</reference>
<keyword evidence="7" id="KW-0614">Plasmid</keyword>
<dbReference type="AlphaFoldDB" id="E4U3K8"/>
<dbReference type="OrthoDB" id="952521at2"/>
<comment type="subcellular location">
    <subcellularLocation>
        <location evidence="1">Membrane</location>
        <topology evidence="1">Multi-pass membrane protein</topology>
    </subcellularLocation>
</comment>
<keyword evidence="2 5" id="KW-0812">Transmembrane</keyword>
<evidence type="ECO:0000256" key="3">
    <source>
        <dbReference type="ARBA" id="ARBA00022989"/>
    </source>
</evidence>
<dbReference type="InterPro" id="IPR029095">
    <property type="entry name" value="NarX-like_N"/>
</dbReference>
<feature type="transmembrane region" description="Helical" evidence="5">
    <location>
        <begin position="172"/>
        <end position="191"/>
    </location>
</feature>
<sequence>MKKITSRIKIISFILSLLLVSLIAITVYMNEQSKHDGYVIHIVGKERMLTQKMAKELFLNLHRTSAEFLAFDEAKNEFMLNLRSLLSGTQDGKITRPPTDEIALRLEKIGSLSDRFFILAETIKVKIELNSIPSEAEISELYEVNNLLLNEIDTTVHAYTAASEEKIERLQWIQYIGAFATLIAVIGSILLSKKIDEEFDRFLSNAKEVSQIRCDDLHTEPRISTESQSELMQAESDMKTFLLHVEKVVHRAQSALIESQNTLVQIEDAARTMEQQLSQTSLSDPSKAEIEDYIDISENLTINSLEKIANTQQMLDKFQGMLDKIVVKMEQNDSHS</sequence>
<dbReference type="eggNOG" id="COG3850">
    <property type="taxonomic scope" value="Bacteria"/>
</dbReference>
<evidence type="ECO:0000313" key="7">
    <source>
        <dbReference type="EMBL" id="ADR35274.1"/>
    </source>
</evidence>
<dbReference type="KEGG" id="sku:Sulku_2619"/>
<geneLocation type="plasmid" evidence="7 8">
    <name>pSULKU01</name>
</geneLocation>
<evidence type="ECO:0000259" key="6">
    <source>
        <dbReference type="Pfam" id="PF13675"/>
    </source>
</evidence>
<dbReference type="EMBL" id="CP002356">
    <property type="protein sequence ID" value="ADR35274.1"/>
    <property type="molecule type" value="Genomic_DNA"/>
</dbReference>
<evidence type="ECO:0000256" key="5">
    <source>
        <dbReference type="SAM" id="Phobius"/>
    </source>
</evidence>
<organism evidence="7 8">
    <name type="scientific">Sulfuricurvum kujiense (strain ATCC BAA-921 / DSM 16994 / JCM 11577 / YK-1)</name>
    <dbReference type="NCBI Taxonomy" id="709032"/>
    <lineage>
        <taxon>Bacteria</taxon>
        <taxon>Pseudomonadati</taxon>
        <taxon>Campylobacterota</taxon>
        <taxon>Epsilonproteobacteria</taxon>
        <taxon>Campylobacterales</taxon>
        <taxon>Sulfurimonadaceae</taxon>
        <taxon>Sulfuricurvum</taxon>
    </lineage>
</organism>
<keyword evidence="3 5" id="KW-1133">Transmembrane helix</keyword>
<accession>E4U3K8</accession>
<protein>
    <recommendedName>
        <fullName evidence="6">NarX-like N-terminal domain-containing protein</fullName>
    </recommendedName>
</protein>
<dbReference type="Proteomes" id="UP000008721">
    <property type="component" value="Plasmid pSULKU01"/>
</dbReference>
<name>E4U3K8_SULKY</name>
<keyword evidence="8" id="KW-1185">Reference proteome</keyword>
<gene>
    <name evidence="7" type="ordered locus">Sulku_2619</name>
</gene>
<evidence type="ECO:0000256" key="1">
    <source>
        <dbReference type="ARBA" id="ARBA00004141"/>
    </source>
</evidence>